<accession>A0A4C1TM41</accession>
<protein>
    <submittedName>
        <fullName evidence="2">Uncharacterized protein</fullName>
    </submittedName>
</protein>
<gene>
    <name evidence="2" type="ORF">EVAR_11434_1</name>
</gene>
<dbReference type="AlphaFoldDB" id="A0A4C1TM41"/>
<comment type="caution">
    <text evidence="2">The sequence shown here is derived from an EMBL/GenBank/DDBJ whole genome shotgun (WGS) entry which is preliminary data.</text>
</comment>
<name>A0A4C1TM41_EUMVA</name>
<feature type="region of interest" description="Disordered" evidence="1">
    <location>
        <begin position="33"/>
        <end position="58"/>
    </location>
</feature>
<organism evidence="2 3">
    <name type="scientific">Eumeta variegata</name>
    <name type="common">Bagworm moth</name>
    <name type="synonym">Eumeta japonica</name>
    <dbReference type="NCBI Taxonomy" id="151549"/>
    <lineage>
        <taxon>Eukaryota</taxon>
        <taxon>Metazoa</taxon>
        <taxon>Ecdysozoa</taxon>
        <taxon>Arthropoda</taxon>
        <taxon>Hexapoda</taxon>
        <taxon>Insecta</taxon>
        <taxon>Pterygota</taxon>
        <taxon>Neoptera</taxon>
        <taxon>Endopterygota</taxon>
        <taxon>Lepidoptera</taxon>
        <taxon>Glossata</taxon>
        <taxon>Ditrysia</taxon>
        <taxon>Tineoidea</taxon>
        <taxon>Psychidae</taxon>
        <taxon>Oiketicinae</taxon>
        <taxon>Eumeta</taxon>
    </lineage>
</organism>
<sequence length="91" mass="10370">MRRVSSSHREQQTVRIPERFHWCVPYTPAFAHAPPAPAHAGNERSGVGPESESTKIQTGIGIETKPLWELIMRRIGIESRIRSRIKNIPFL</sequence>
<evidence type="ECO:0000313" key="3">
    <source>
        <dbReference type="Proteomes" id="UP000299102"/>
    </source>
</evidence>
<evidence type="ECO:0000256" key="1">
    <source>
        <dbReference type="SAM" id="MobiDB-lite"/>
    </source>
</evidence>
<proteinExistence type="predicted"/>
<dbReference type="Proteomes" id="UP000299102">
    <property type="component" value="Unassembled WGS sequence"/>
</dbReference>
<dbReference type="EMBL" id="BGZK01000069">
    <property type="protein sequence ID" value="GBP15134.1"/>
    <property type="molecule type" value="Genomic_DNA"/>
</dbReference>
<reference evidence="2 3" key="1">
    <citation type="journal article" date="2019" name="Commun. Biol.">
        <title>The bagworm genome reveals a unique fibroin gene that provides high tensile strength.</title>
        <authorList>
            <person name="Kono N."/>
            <person name="Nakamura H."/>
            <person name="Ohtoshi R."/>
            <person name="Tomita M."/>
            <person name="Numata K."/>
            <person name="Arakawa K."/>
        </authorList>
    </citation>
    <scope>NUCLEOTIDE SEQUENCE [LARGE SCALE GENOMIC DNA]</scope>
</reference>
<keyword evidence="3" id="KW-1185">Reference proteome</keyword>
<evidence type="ECO:0000313" key="2">
    <source>
        <dbReference type="EMBL" id="GBP15134.1"/>
    </source>
</evidence>